<dbReference type="InterPro" id="IPR016032">
    <property type="entry name" value="Sig_transdc_resp-reg_C-effctor"/>
</dbReference>
<proteinExistence type="predicted"/>
<feature type="domain" description="Response regulatory" evidence="5">
    <location>
        <begin position="44"/>
        <end position="161"/>
    </location>
</feature>
<dbReference type="InterPro" id="IPR001789">
    <property type="entry name" value="Sig_transdc_resp-reg_receiver"/>
</dbReference>
<protein>
    <submittedName>
        <fullName evidence="6">DNA-binding response regulator</fullName>
    </submittedName>
</protein>
<feature type="domain" description="HTH luxR-type" evidence="4">
    <location>
        <begin position="186"/>
        <end position="251"/>
    </location>
</feature>
<dbReference type="AlphaFoldDB" id="A0A396RV71"/>
<evidence type="ECO:0000256" key="3">
    <source>
        <dbReference type="PROSITE-ProRule" id="PRU00169"/>
    </source>
</evidence>
<dbReference type="Gene3D" id="3.40.50.2300">
    <property type="match status" value="1"/>
</dbReference>
<comment type="caution">
    <text evidence="6">The sequence shown here is derived from an EMBL/GenBank/DDBJ whole genome shotgun (WGS) entry which is preliminary data.</text>
</comment>
<dbReference type="OrthoDB" id="9814495at2"/>
<reference evidence="6 7" key="1">
    <citation type="submission" date="2018-08" db="EMBL/GenBank/DDBJ databases">
        <title>The multiple taxonomic identification of Sphingomonas gilva.</title>
        <authorList>
            <person name="Zhu D."/>
            <person name="Zheng S."/>
        </authorList>
    </citation>
    <scope>NUCLEOTIDE SEQUENCE [LARGE SCALE GENOMIC DNA]</scope>
    <source>
        <strain evidence="6 7">ZDH117</strain>
    </source>
</reference>
<evidence type="ECO:0000259" key="5">
    <source>
        <dbReference type="PROSITE" id="PS50110"/>
    </source>
</evidence>
<evidence type="ECO:0000256" key="1">
    <source>
        <dbReference type="ARBA" id="ARBA00022553"/>
    </source>
</evidence>
<dbReference type="CDD" id="cd17535">
    <property type="entry name" value="REC_NarL-like"/>
    <property type="match status" value="1"/>
</dbReference>
<accession>A0A396RV71</accession>
<dbReference type="SUPFAM" id="SSF52172">
    <property type="entry name" value="CheY-like"/>
    <property type="match status" value="1"/>
</dbReference>
<keyword evidence="2 6" id="KW-0238">DNA-binding</keyword>
<name>A0A396RV71_9SPHN</name>
<keyword evidence="7" id="KW-1185">Reference proteome</keyword>
<dbReference type="PRINTS" id="PR00038">
    <property type="entry name" value="HTHLUXR"/>
</dbReference>
<dbReference type="Proteomes" id="UP000266693">
    <property type="component" value="Unassembled WGS sequence"/>
</dbReference>
<keyword evidence="1 3" id="KW-0597">Phosphoprotein</keyword>
<dbReference type="SMART" id="SM00421">
    <property type="entry name" value="HTH_LUXR"/>
    <property type="match status" value="1"/>
</dbReference>
<dbReference type="CDD" id="cd06170">
    <property type="entry name" value="LuxR_C_like"/>
    <property type="match status" value="1"/>
</dbReference>
<dbReference type="PANTHER" id="PTHR45566:SF2">
    <property type="entry name" value="NARL SUBFAMILY"/>
    <property type="match status" value="1"/>
</dbReference>
<dbReference type="PANTHER" id="PTHR45566">
    <property type="entry name" value="HTH-TYPE TRANSCRIPTIONAL REGULATOR YHJB-RELATED"/>
    <property type="match status" value="1"/>
</dbReference>
<dbReference type="GO" id="GO:0006355">
    <property type="term" value="P:regulation of DNA-templated transcription"/>
    <property type="evidence" value="ECO:0007669"/>
    <property type="project" value="InterPro"/>
</dbReference>
<feature type="modified residue" description="4-aspartylphosphate" evidence="3">
    <location>
        <position position="96"/>
    </location>
</feature>
<evidence type="ECO:0000313" key="7">
    <source>
        <dbReference type="Proteomes" id="UP000266693"/>
    </source>
</evidence>
<dbReference type="GO" id="GO:0000160">
    <property type="term" value="P:phosphorelay signal transduction system"/>
    <property type="evidence" value="ECO:0007669"/>
    <property type="project" value="InterPro"/>
</dbReference>
<dbReference type="InterPro" id="IPR058245">
    <property type="entry name" value="NreC/VraR/RcsB-like_REC"/>
</dbReference>
<organism evidence="6 7">
    <name type="scientific">Sphingomonas gilva</name>
    <dbReference type="NCBI Taxonomy" id="2305907"/>
    <lineage>
        <taxon>Bacteria</taxon>
        <taxon>Pseudomonadati</taxon>
        <taxon>Pseudomonadota</taxon>
        <taxon>Alphaproteobacteria</taxon>
        <taxon>Sphingomonadales</taxon>
        <taxon>Sphingomonadaceae</taxon>
        <taxon>Sphingomonas</taxon>
    </lineage>
</organism>
<dbReference type="SUPFAM" id="SSF46894">
    <property type="entry name" value="C-terminal effector domain of the bipartite response regulators"/>
    <property type="match status" value="1"/>
</dbReference>
<dbReference type="SMART" id="SM00448">
    <property type="entry name" value="REC"/>
    <property type="match status" value="1"/>
</dbReference>
<dbReference type="Pfam" id="PF00072">
    <property type="entry name" value="Response_reg"/>
    <property type="match status" value="1"/>
</dbReference>
<evidence type="ECO:0000259" key="4">
    <source>
        <dbReference type="PROSITE" id="PS50043"/>
    </source>
</evidence>
<gene>
    <name evidence="6" type="ORF">D1610_07845</name>
</gene>
<evidence type="ECO:0000256" key="2">
    <source>
        <dbReference type="ARBA" id="ARBA00023125"/>
    </source>
</evidence>
<dbReference type="PROSITE" id="PS50110">
    <property type="entry name" value="RESPONSE_REGULATORY"/>
    <property type="match status" value="1"/>
</dbReference>
<dbReference type="InterPro" id="IPR011006">
    <property type="entry name" value="CheY-like_superfamily"/>
</dbReference>
<sequence>MTTEHLTWDNNLAAILTEIFEDNRLRAEFSVILWGTDVEGIPNHILVADGQLLCRAGLAAMFSRDLGIATVDEAGSFDDMVAAIARNPGIALVTIDLDLPGMRGPEKIRQMRLDHPSLRVVIVAATRDRQSVLDALCAGVHGYVPKDLPASEMLDAFRSVLAGHIYVPALVSDVCAKPQASAQRNVAPHDQSLTDRQFEVLGLLAAGRSNKEIARALRIAEGTVKVHITAAFRALGVHNRVSAAAALHNLPEPEAMRGAFIPGLFAPERRGRGAGPAGGPEPLPLAS</sequence>
<dbReference type="Pfam" id="PF00196">
    <property type="entry name" value="GerE"/>
    <property type="match status" value="1"/>
</dbReference>
<evidence type="ECO:0000313" key="6">
    <source>
        <dbReference type="EMBL" id="RHW18363.1"/>
    </source>
</evidence>
<dbReference type="GO" id="GO:0003677">
    <property type="term" value="F:DNA binding"/>
    <property type="evidence" value="ECO:0007669"/>
    <property type="project" value="UniProtKB-KW"/>
</dbReference>
<dbReference type="PROSITE" id="PS50043">
    <property type="entry name" value="HTH_LUXR_2"/>
    <property type="match status" value="1"/>
</dbReference>
<dbReference type="InterPro" id="IPR051015">
    <property type="entry name" value="EvgA-like"/>
</dbReference>
<dbReference type="EMBL" id="QWLV01000002">
    <property type="protein sequence ID" value="RHW18363.1"/>
    <property type="molecule type" value="Genomic_DNA"/>
</dbReference>
<dbReference type="InterPro" id="IPR000792">
    <property type="entry name" value="Tscrpt_reg_LuxR_C"/>
</dbReference>